<reference evidence="1 2" key="1">
    <citation type="journal article" date="2020" name="Pathogens">
        <title>First Whole Genome Sequence of Anaplasma platys, an Obligate Intracellular Rickettsial Pathogen of Dogs.</title>
        <authorList>
            <person name="Llanes A."/>
            <person name="Rajeev S."/>
        </authorList>
    </citation>
    <scope>NUCLEOTIDE SEQUENCE [LARGE SCALE GENOMIC DNA]</scope>
    <source>
        <strain evidence="1 2">S3</strain>
    </source>
</reference>
<organism evidence="1 2">
    <name type="scientific">Anaplasma platys</name>
    <dbReference type="NCBI Taxonomy" id="949"/>
    <lineage>
        <taxon>Bacteria</taxon>
        <taxon>Pseudomonadati</taxon>
        <taxon>Pseudomonadota</taxon>
        <taxon>Alphaproteobacteria</taxon>
        <taxon>Rickettsiales</taxon>
        <taxon>Anaplasmataceae</taxon>
        <taxon>Anaplasma</taxon>
    </lineage>
</organism>
<name>A0A858PYF9_9RICK</name>
<gene>
    <name evidence="1" type="ORF">ANPL_02710</name>
</gene>
<protein>
    <submittedName>
        <fullName evidence="1">Uncharacterized protein</fullName>
    </submittedName>
</protein>
<dbReference type="KEGG" id="aplt:ANPL_02710"/>
<dbReference type="AlphaFoldDB" id="A0A858PYF9"/>
<proteinExistence type="predicted"/>
<evidence type="ECO:0000313" key="1">
    <source>
        <dbReference type="EMBL" id="QJC27604.1"/>
    </source>
</evidence>
<sequence>MDKRMPRRCLQNFGRRNIGIELHASGHEYSEVPAVLMAITAILDNEMIGRLVECDIGRMRYLEHQLLEQLVVLTSCVSSFFASEVHNTAGMLSVRNALVDLSACIQSIQKWIAQAREVPRFQILSSHALHHAENKCKNRSSCDPPRFFKCSCKYTYRCCY</sequence>
<evidence type="ECO:0000313" key="2">
    <source>
        <dbReference type="Proteomes" id="UP000500930"/>
    </source>
</evidence>
<dbReference type="EMBL" id="CP046391">
    <property type="protein sequence ID" value="QJC27604.1"/>
    <property type="molecule type" value="Genomic_DNA"/>
</dbReference>
<accession>A0A858PYF9</accession>
<keyword evidence="2" id="KW-1185">Reference proteome</keyword>
<dbReference type="Proteomes" id="UP000500930">
    <property type="component" value="Chromosome"/>
</dbReference>